<dbReference type="STRING" id="70667.A0A183S7T4"/>
<protein>
    <submittedName>
        <fullName evidence="3">YcgL domain-containing protein</fullName>
    </submittedName>
</protein>
<proteinExistence type="predicted"/>
<dbReference type="Proteomes" id="UP000275846">
    <property type="component" value="Unassembled WGS sequence"/>
</dbReference>
<evidence type="ECO:0000313" key="2">
    <source>
        <dbReference type="Proteomes" id="UP000275846"/>
    </source>
</evidence>
<dbReference type="WBParaSite" id="SSLN_0000029901-mRNA-1">
    <property type="protein sequence ID" value="SSLN_0000029901-mRNA-1"/>
    <property type="gene ID" value="SSLN_0000029901"/>
</dbReference>
<sequence>MDTALPVSTHAFLLIVPQILYTDFARYCPEDVEEVVELLTEAELRLRTPLDEVDLLLTSKPVNAAD</sequence>
<evidence type="ECO:0000313" key="3">
    <source>
        <dbReference type="WBParaSite" id="SSLN_0000029901-mRNA-1"/>
    </source>
</evidence>
<dbReference type="AlphaFoldDB" id="A0A183S7T4"/>
<accession>A0A183S7T4</accession>
<gene>
    <name evidence="1" type="ORF">SSLN_LOCUS282</name>
</gene>
<organism evidence="3">
    <name type="scientific">Schistocephalus solidus</name>
    <name type="common">Tapeworm</name>
    <dbReference type="NCBI Taxonomy" id="70667"/>
    <lineage>
        <taxon>Eukaryota</taxon>
        <taxon>Metazoa</taxon>
        <taxon>Spiralia</taxon>
        <taxon>Lophotrochozoa</taxon>
        <taxon>Platyhelminthes</taxon>
        <taxon>Cestoda</taxon>
        <taxon>Eucestoda</taxon>
        <taxon>Diphyllobothriidea</taxon>
        <taxon>Diphyllobothriidae</taxon>
        <taxon>Schistocephalus</taxon>
    </lineage>
</organism>
<reference evidence="3" key="1">
    <citation type="submission" date="2016-06" db="UniProtKB">
        <authorList>
            <consortium name="WormBaseParasite"/>
        </authorList>
    </citation>
    <scope>IDENTIFICATION</scope>
</reference>
<keyword evidence="2" id="KW-1185">Reference proteome</keyword>
<name>A0A183S7T4_SCHSO</name>
<dbReference type="EMBL" id="UYSU01000173">
    <property type="protein sequence ID" value="VDL85359.1"/>
    <property type="molecule type" value="Genomic_DNA"/>
</dbReference>
<evidence type="ECO:0000313" key="1">
    <source>
        <dbReference type="EMBL" id="VDL85359.1"/>
    </source>
</evidence>
<reference evidence="1 2" key="2">
    <citation type="submission" date="2018-11" db="EMBL/GenBank/DDBJ databases">
        <authorList>
            <consortium name="Pathogen Informatics"/>
        </authorList>
    </citation>
    <scope>NUCLEOTIDE SEQUENCE [LARGE SCALE GENOMIC DNA]</scope>
    <source>
        <strain evidence="1 2">NST_G2</strain>
    </source>
</reference>